<accession>A0A1M7MRS9</accession>
<feature type="domain" description="N-acetyltransferase" evidence="1">
    <location>
        <begin position="92"/>
        <end position="231"/>
    </location>
</feature>
<proteinExistence type="predicted"/>
<dbReference type="AlphaFoldDB" id="A0A1M7MRS9"/>
<evidence type="ECO:0000313" key="3">
    <source>
        <dbReference type="Proteomes" id="UP000184092"/>
    </source>
</evidence>
<evidence type="ECO:0000313" key="2">
    <source>
        <dbReference type="EMBL" id="SHM93791.1"/>
    </source>
</evidence>
<evidence type="ECO:0000259" key="1">
    <source>
        <dbReference type="PROSITE" id="PS51186"/>
    </source>
</evidence>
<organism evidence="2 3">
    <name type="scientific">Flavobacterium xinjiangense</name>
    <dbReference type="NCBI Taxonomy" id="178356"/>
    <lineage>
        <taxon>Bacteria</taxon>
        <taxon>Pseudomonadati</taxon>
        <taxon>Bacteroidota</taxon>
        <taxon>Flavobacteriia</taxon>
        <taxon>Flavobacteriales</taxon>
        <taxon>Flavobacteriaceae</taxon>
        <taxon>Flavobacterium</taxon>
    </lineage>
</organism>
<gene>
    <name evidence="2" type="ORF">SAMN05216269_10923</name>
</gene>
<dbReference type="SUPFAM" id="SSF55729">
    <property type="entry name" value="Acyl-CoA N-acyltransferases (Nat)"/>
    <property type="match status" value="1"/>
</dbReference>
<dbReference type="STRING" id="178356.SAMN05216269_10923"/>
<dbReference type="InterPro" id="IPR000182">
    <property type="entry name" value="GNAT_dom"/>
</dbReference>
<protein>
    <submittedName>
        <fullName evidence="2">dTDP-4-amino-4,6-dideoxy-D-galactose acyltransferase</fullName>
    </submittedName>
</protein>
<dbReference type="RefSeq" id="WP_073209577.1">
    <property type="nucleotide sequence ID" value="NZ_FRCL01000009.1"/>
</dbReference>
<reference evidence="3" key="1">
    <citation type="submission" date="2016-11" db="EMBL/GenBank/DDBJ databases">
        <authorList>
            <person name="Varghese N."/>
            <person name="Submissions S."/>
        </authorList>
    </citation>
    <scope>NUCLEOTIDE SEQUENCE [LARGE SCALE GENOMIC DNA]</scope>
    <source>
        <strain evidence="3">CGMCC 1.2749</strain>
    </source>
</reference>
<name>A0A1M7MRS9_9FLAO</name>
<sequence length="231" mass="26293">MSRIERLEWDSSFFGYEVGKIVANDTAIFGLNDFIERTKEFKLIYLFSKQSISLPNITLVDTKVVLSQVCTEIVAEDNVLIQSFNSKKHCFAELKELALESGIYSRFYIDKNFRNQEYEKLYTRWIENAVNDAATFDIIIAIRNNAIIGFATLNKKNSLLADIGLVAVSKNSRGLGVGKQLIQEGILRSKIAGFTEIQVVTQMNNVAAMKLYQSANFKIKEITNIYHLWNP</sequence>
<dbReference type="PROSITE" id="PS51186">
    <property type="entry name" value="GNAT"/>
    <property type="match status" value="1"/>
</dbReference>
<keyword evidence="3" id="KW-1185">Reference proteome</keyword>
<dbReference type="Pfam" id="PF00583">
    <property type="entry name" value="Acetyltransf_1"/>
    <property type="match status" value="1"/>
</dbReference>
<dbReference type="GO" id="GO:0016747">
    <property type="term" value="F:acyltransferase activity, transferring groups other than amino-acyl groups"/>
    <property type="evidence" value="ECO:0007669"/>
    <property type="project" value="InterPro"/>
</dbReference>
<dbReference type="OrthoDB" id="1342666at2"/>
<dbReference type="Gene3D" id="3.40.630.30">
    <property type="match status" value="1"/>
</dbReference>
<dbReference type="CDD" id="cd04301">
    <property type="entry name" value="NAT_SF"/>
    <property type="match status" value="1"/>
</dbReference>
<keyword evidence="2" id="KW-0012">Acyltransferase</keyword>
<keyword evidence="2" id="KW-0808">Transferase</keyword>
<dbReference type="InterPro" id="IPR016181">
    <property type="entry name" value="Acyl_CoA_acyltransferase"/>
</dbReference>
<dbReference type="EMBL" id="FRCL01000009">
    <property type="protein sequence ID" value="SHM93791.1"/>
    <property type="molecule type" value="Genomic_DNA"/>
</dbReference>
<dbReference type="Proteomes" id="UP000184092">
    <property type="component" value="Unassembled WGS sequence"/>
</dbReference>